<dbReference type="InterPro" id="IPR040250">
    <property type="entry name" value="Nucleobindin"/>
</dbReference>
<feature type="signal peptide" evidence="3">
    <location>
        <begin position="1"/>
        <end position="18"/>
    </location>
</feature>
<dbReference type="AlphaFoldDB" id="A0AB34KEG0"/>
<name>A0AB34KEG0_9PEZI</name>
<comment type="caution">
    <text evidence="5">The sequence shown here is derived from an EMBL/GenBank/DDBJ whole genome shotgun (WGS) entry which is preliminary data.</text>
</comment>
<feature type="domain" description="EF-hand" evidence="4">
    <location>
        <begin position="87"/>
        <end position="122"/>
    </location>
</feature>
<proteinExistence type="predicted"/>
<dbReference type="GO" id="GO:0005509">
    <property type="term" value="F:calcium ion binding"/>
    <property type="evidence" value="ECO:0007669"/>
    <property type="project" value="InterPro"/>
</dbReference>
<keyword evidence="6" id="KW-1185">Reference proteome</keyword>
<dbReference type="EMBL" id="JAAQHG020000035">
    <property type="protein sequence ID" value="KAL1583422.1"/>
    <property type="molecule type" value="Genomic_DNA"/>
</dbReference>
<dbReference type="GeneID" id="96009042"/>
<dbReference type="GO" id="GO:0005793">
    <property type="term" value="C:endoplasmic reticulum-Golgi intermediate compartment"/>
    <property type="evidence" value="ECO:0007669"/>
    <property type="project" value="TreeGrafter"/>
</dbReference>
<evidence type="ECO:0000256" key="2">
    <source>
        <dbReference type="ARBA" id="ARBA00022837"/>
    </source>
</evidence>
<accession>A0AB34KEG0</accession>
<organism evidence="5 6">
    <name type="scientific">Cladosporium halotolerans</name>
    <dbReference type="NCBI Taxonomy" id="1052096"/>
    <lineage>
        <taxon>Eukaryota</taxon>
        <taxon>Fungi</taxon>
        <taxon>Dikarya</taxon>
        <taxon>Ascomycota</taxon>
        <taxon>Pezizomycotina</taxon>
        <taxon>Dothideomycetes</taxon>
        <taxon>Dothideomycetidae</taxon>
        <taxon>Cladosporiales</taxon>
        <taxon>Cladosporiaceae</taxon>
        <taxon>Cladosporium</taxon>
    </lineage>
</organism>
<dbReference type="Gene3D" id="1.10.238.10">
    <property type="entry name" value="EF-hand"/>
    <property type="match status" value="1"/>
</dbReference>
<dbReference type="InterPro" id="IPR002048">
    <property type="entry name" value="EF_hand_dom"/>
</dbReference>
<evidence type="ECO:0000259" key="4">
    <source>
        <dbReference type="PROSITE" id="PS50222"/>
    </source>
</evidence>
<keyword evidence="1 3" id="KW-0732">Signal</keyword>
<evidence type="ECO:0000313" key="5">
    <source>
        <dbReference type="EMBL" id="KAL1583422.1"/>
    </source>
</evidence>
<keyword evidence="2" id="KW-0106">Calcium</keyword>
<evidence type="ECO:0000313" key="6">
    <source>
        <dbReference type="Proteomes" id="UP000803884"/>
    </source>
</evidence>
<dbReference type="InterPro" id="IPR011992">
    <property type="entry name" value="EF-hand-dom_pair"/>
</dbReference>
<feature type="chain" id="PRO_5044293738" description="EF-hand domain-containing protein" evidence="3">
    <location>
        <begin position="19"/>
        <end position="200"/>
    </location>
</feature>
<dbReference type="SUPFAM" id="SSF47473">
    <property type="entry name" value="EF-hand"/>
    <property type="match status" value="1"/>
</dbReference>
<dbReference type="InterPro" id="IPR018247">
    <property type="entry name" value="EF_Hand_1_Ca_BS"/>
</dbReference>
<dbReference type="RefSeq" id="XP_069226529.1">
    <property type="nucleotide sequence ID" value="XM_069376204.1"/>
</dbReference>
<protein>
    <recommendedName>
        <fullName evidence="4">EF-hand domain-containing protein</fullName>
    </recommendedName>
</protein>
<sequence length="200" mass="23072">MHAITSIVALGFIAYAQAHGGHDQQPVAADADWATRHMAEEHHISSFDAGSFFNLHDYDSSNQWSRDDILKTYGLKDESTRHISTQQKEDAVNKVLDLFDSDRSGTISYAEYTVGVAKGLTLPDFGFGPGHHGDDEYEYEIHHWEKYHDENTREEDLTHPEDIEHFRKHEQMEAQQERQEQMDRMPIVEANIPMKFRRSG</sequence>
<gene>
    <name evidence="5" type="ORF">WHR41_07600</name>
</gene>
<dbReference type="PROSITE" id="PS00018">
    <property type="entry name" value="EF_HAND_1"/>
    <property type="match status" value="1"/>
</dbReference>
<dbReference type="PANTHER" id="PTHR19237">
    <property type="entry name" value="NUCLEOBINDIN"/>
    <property type="match status" value="1"/>
</dbReference>
<dbReference type="PROSITE" id="PS50222">
    <property type="entry name" value="EF_HAND_2"/>
    <property type="match status" value="1"/>
</dbReference>
<reference evidence="5 6" key="1">
    <citation type="journal article" date="2020" name="Microbiol. Resour. Announc.">
        <title>Draft Genome Sequence of a Cladosporium Species Isolated from the Mesophotic Ascidian Didemnum maculosum.</title>
        <authorList>
            <person name="Gioti A."/>
            <person name="Siaperas R."/>
            <person name="Nikolaivits E."/>
            <person name="Le Goff G."/>
            <person name="Ouazzani J."/>
            <person name="Kotoulas G."/>
            <person name="Topakas E."/>
        </authorList>
    </citation>
    <scope>NUCLEOTIDE SEQUENCE [LARGE SCALE GENOMIC DNA]</scope>
    <source>
        <strain evidence="5 6">TM138-S3</strain>
    </source>
</reference>
<dbReference type="Proteomes" id="UP000803884">
    <property type="component" value="Unassembled WGS sequence"/>
</dbReference>
<dbReference type="PANTHER" id="PTHR19237:SF20">
    <property type="entry name" value="NUCLEOBINDIN 1"/>
    <property type="match status" value="1"/>
</dbReference>
<evidence type="ECO:0000256" key="1">
    <source>
        <dbReference type="ARBA" id="ARBA00022729"/>
    </source>
</evidence>
<evidence type="ECO:0000256" key="3">
    <source>
        <dbReference type="SAM" id="SignalP"/>
    </source>
</evidence>